<proteinExistence type="predicted"/>
<dbReference type="SMART" id="SM00530">
    <property type="entry name" value="HTH_XRE"/>
    <property type="match status" value="1"/>
</dbReference>
<dbReference type="Proteomes" id="UP000029093">
    <property type="component" value="Unassembled WGS sequence"/>
</dbReference>
<reference evidence="3 4" key="1">
    <citation type="submission" date="2014-03" db="EMBL/GenBank/DDBJ databases">
        <title>Genomics of Bifidobacteria.</title>
        <authorList>
            <person name="Ventura M."/>
            <person name="Milani C."/>
            <person name="Lugli G.A."/>
        </authorList>
    </citation>
    <scope>NUCLEOTIDE SEQUENCE [LARGE SCALE GENOMIC DNA]</scope>
    <source>
        <strain evidence="3 4">LMG 10736</strain>
    </source>
</reference>
<dbReference type="InterPro" id="IPR010982">
    <property type="entry name" value="Lambda_DNA-bd_dom_sf"/>
</dbReference>
<comment type="caution">
    <text evidence="3">The sequence shown here is derived from an EMBL/GenBank/DDBJ whole genome shotgun (WGS) entry which is preliminary data.</text>
</comment>
<dbReference type="Gene3D" id="1.10.260.40">
    <property type="entry name" value="lambda repressor-like DNA-binding domains"/>
    <property type="match status" value="1"/>
</dbReference>
<dbReference type="PROSITE" id="PS50943">
    <property type="entry name" value="HTH_CROC1"/>
    <property type="match status" value="1"/>
</dbReference>
<feature type="transmembrane region" description="Helical" evidence="1">
    <location>
        <begin position="115"/>
        <end position="148"/>
    </location>
</feature>
<dbReference type="CDD" id="cd00093">
    <property type="entry name" value="HTH_XRE"/>
    <property type="match status" value="1"/>
</dbReference>
<dbReference type="AlphaFoldDB" id="A0A086ZPH4"/>
<dbReference type="GO" id="GO:0003677">
    <property type="term" value="F:DNA binding"/>
    <property type="evidence" value="ECO:0007669"/>
    <property type="project" value="InterPro"/>
</dbReference>
<feature type="domain" description="HTH cro/C1-type" evidence="2">
    <location>
        <begin position="16"/>
        <end position="70"/>
    </location>
</feature>
<dbReference type="OrthoDB" id="48775at2"/>
<dbReference type="InterPro" id="IPR001387">
    <property type="entry name" value="Cro/C1-type_HTH"/>
</dbReference>
<dbReference type="EMBL" id="JGYQ01000007">
    <property type="protein sequence ID" value="KFI48424.1"/>
    <property type="molecule type" value="Genomic_DNA"/>
</dbReference>
<keyword evidence="1" id="KW-0472">Membrane</keyword>
<keyword evidence="1" id="KW-1133">Transmembrane helix</keyword>
<dbReference type="RefSeq" id="WP_026502657.1">
    <property type="nucleotide sequence ID" value="NZ_JGYQ01000007.1"/>
</dbReference>
<dbReference type="Pfam" id="PF01381">
    <property type="entry name" value="HTH_3"/>
    <property type="match status" value="1"/>
</dbReference>
<protein>
    <submittedName>
        <fullName evidence="3">HTH-type 3 domain-containing protein</fullName>
    </submittedName>
</protein>
<evidence type="ECO:0000256" key="1">
    <source>
        <dbReference type="SAM" id="Phobius"/>
    </source>
</evidence>
<gene>
    <name evidence="3" type="ORF">BBOU_0554</name>
</gene>
<sequence>MKNYTEGEIAKLQDNLLLIRKAGGWSAEEFGDMIGVTKQTISNLENKKTVMSKTQYIAIRAVLDYEMAERPDDKVLISTVNLCLNSSKLSESDIKKAQAFVEGATKTGLDNAAMIGGLAALIGMAAAEAIIMPLATPAFVGAAGAWLAKIIKSKK</sequence>
<accession>A0A086ZPH4</accession>
<keyword evidence="4" id="KW-1185">Reference proteome</keyword>
<keyword evidence="1" id="KW-0812">Transmembrane</keyword>
<evidence type="ECO:0000313" key="3">
    <source>
        <dbReference type="EMBL" id="KFI48424.1"/>
    </source>
</evidence>
<dbReference type="GeneID" id="303203735"/>
<dbReference type="SUPFAM" id="SSF47413">
    <property type="entry name" value="lambda repressor-like DNA-binding domains"/>
    <property type="match status" value="1"/>
</dbReference>
<name>A0A086ZPH4_9BIFI</name>
<evidence type="ECO:0000259" key="2">
    <source>
        <dbReference type="PROSITE" id="PS50943"/>
    </source>
</evidence>
<organism evidence="3 4">
    <name type="scientific">Bifidobacterium boum</name>
    <dbReference type="NCBI Taxonomy" id="78343"/>
    <lineage>
        <taxon>Bacteria</taxon>
        <taxon>Bacillati</taxon>
        <taxon>Actinomycetota</taxon>
        <taxon>Actinomycetes</taxon>
        <taxon>Bifidobacteriales</taxon>
        <taxon>Bifidobacteriaceae</taxon>
        <taxon>Bifidobacterium</taxon>
    </lineage>
</organism>
<evidence type="ECO:0000313" key="4">
    <source>
        <dbReference type="Proteomes" id="UP000029093"/>
    </source>
</evidence>